<dbReference type="PROSITE" id="PS50041">
    <property type="entry name" value="C_TYPE_LECTIN_2"/>
    <property type="match status" value="1"/>
</dbReference>
<dbReference type="InterPro" id="IPR016187">
    <property type="entry name" value="CTDL_fold"/>
</dbReference>
<feature type="non-terminal residue" evidence="2">
    <location>
        <position position="97"/>
    </location>
</feature>
<dbReference type="Pfam" id="PF00059">
    <property type="entry name" value="Lectin_C"/>
    <property type="match status" value="1"/>
</dbReference>
<dbReference type="STRING" id="7739.C3Z7X1"/>
<dbReference type="AlphaFoldDB" id="C3Z7X1"/>
<dbReference type="SUPFAM" id="SSF56436">
    <property type="entry name" value="C-type lectin-like"/>
    <property type="match status" value="1"/>
</dbReference>
<dbReference type="InParanoid" id="C3Z7X1"/>
<reference evidence="2" key="1">
    <citation type="journal article" date="2008" name="Nature">
        <title>The amphioxus genome and the evolution of the chordate karyotype.</title>
        <authorList>
            <consortium name="US DOE Joint Genome Institute (JGI-PGF)"/>
            <person name="Putnam N.H."/>
            <person name="Butts T."/>
            <person name="Ferrier D.E.K."/>
            <person name="Furlong R.F."/>
            <person name="Hellsten U."/>
            <person name="Kawashima T."/>
            <person name="Robinson-Rechavi M."/>
            <person name="Shoguchi E."/>
            <person name="Terry A."/>
            <person name="Yu J.-K."/>
            <person name="Benito-Gutierrez E.L."/>
            <person name="Dubchak I."/>
            <person name="Garcia-Fernandez J."/>
            <person name="Gibson-Brown J.J."/>
            <person name="Grigoriev I.V."/>
            <person name="Horton A.C."/>
            <person name="de Jong P.J."/>
            <person name="Jurka J."/>
            <person name="Kapitonov V.V."/>
            <person name="Kohara Y."/>
            <person name="Kuroki Y."/>
            <person name="Lindquist E."/>
            <person name="Lucas S."/>
            <person name="Osoegawa K."/>
            <person name="Pennacchio L.A."/>
            <person name="Salamov A.A."/>
            <person name="Satou Y."/>
            <person name="Sauka-Spengler T."/>
            <person name="Schmutz J."/>
            <person name="Shin-I T."/>
            <person name="Toyoda A."/>
            <person name="Bronner-Fraser M."/>
            <person name="Fujiyama A."/>
            <person name="Holland L.Z."/>
            <person name="Holland P.W.H."/>
            <person name="Satoh N."/>
            <person name="Rokhsar D.S."/>
        </authorList>
    </citation>
    <scope>NUCLEOTIDE SEQUENCE [LARGE SCALE GENOMIC DNA]</scope>
    <source>
        <strain evidence="2">S238N-H82</strain>
        <tissue evidence="2">Testes</tissue>
    </source>
</reference>
<gene>
    <name evidence="2" type="ORF">BRAFLDRAFT_151236</name>
</gene>
<dbReference type="InterPro" id="IPR050111">
    <property type="entry name" value="C-type_lectin/snaclec_domain"/>
</dbReference>
<dbReference type="CDD" id="cd00037">
    <property type="entry name" value="CLECT"/>
    <property type="match status" value="1"/>
</dbReference>
<dbReference type="Gene3D" id="3.10.100.10">
    <property type="entry name" value="Mannose-Binding Protein A, subunit A"/>
    <property type="match status" value="1"/>
</dbReference>
<accession>C3Z7X1</accession>
<dbReference type="InterPro" id="IPR001304">
    <property type="entry name" value="C-type_lectin-like"/>
</dbReference>
<dbReference type="SMART" id="SM00034">
    <property type="entry name" value="CLECT"/>
    <property type="match status" value="1"/>
</dbReference>
<dbReference type="FunFam" id="3.10.100.10:FF:000094">
    <property type="entry name" value="Uncharacterized protein"/>
    <property type="match status" value="1"/>
</dbReference>
<dbReference type="InterPro" id="IPR016186">
    <property type="entry name" value="C-type_lectin-like/link_sf"/>
</dbReference>
<name>C3Z7X1_BRAFL</name>
<evidence type="ECO:0000259" key="1">
    <source>
        <dbReference type="PROSITE" id="PS50041"/>
    </source>
</evidence>
<feature type="non-terminal residue" evidence="2">
    <location>
        <position position="1"/>
    </location>
</feature>
<organism>
    <name type="scientific">Branchiostoma floridae</name>
    <name type="common">Florida lancelet</name>
    <name type="synonym">Amphioxus</name>
    <dbReference type="NCBI Taxonomy" id="7739"/>
    <lineage>
        <taxon>Eukaryota</taxon>
        <taxon>Metazoa</taxon>
        <taxon>Chordata</taxon>
        <taxon>Cephalochordata</taxon>
        <taxon>Leptocardii</taxon>
        <taxon>Amphioxiformes</taxon>
        <taxon>Branchiostomatidae</taxon>
        <taxon>Branchiostoma</taxon>
    </lineage>
</organism>
<evidence type="ECO:0000313" key="2">
    <source>
        <dbReference type="EMBL" id="EEN51285.1"/>
    </source>
</evidence>
<dbReference type="EMBL" id="GG666592">
    <property type="protein sequence ID" value="EEN51285.1"/>
    <property type="molecule type" value="Genomic_DNA"/>
</dbReference>
<sequence>QALPCQTGWSGYKNHCYLFVRNKVNWFQADKECKQHGANLASVTNADENNFIARLLTGPAKDRDLVWFGLKIQHRQWAWVDGSPLIYTNWAPGKPGN</sequence>
<protein>
    <recommendedName>
        <fullName evidence="1">C-type lectin domain-containing protein</fullName>
    </recommendedName>
</protein>
<feature type="domain" description="C-type lectin" evidence="1">
    <location>
        <begin position="12"/>
        <end position="97"/>
    </location>
</feature>
<proteinExistence type="predicted"/>
<dbReference type="PANTHER" id="PTHR22803">
    <property type="entry name" value="MANNOSE, PHOSPHOLIPASE, LECTIN RECEPTOR RELATED"/>
    <property type="match status" value="1"/>
</dbReference>